<feature type="compositionally biased region" description="Basic and acidic residues" evidence="1">
    <location>
        <begin position="1"/>
        <end position="15"/>
    </location>
</feature>
<evidence type="ECO:0000256" key="1">
    <source>
        <dbReference type="SAM" id="MobiDB-lite"/>
    </source>
</evidence>
<gene>
    <name evidence="2" type="ORF">ZIOFF_069585</name>
</gene>
<keyword evidence="3" id="KW-1185">Reference proteome</keyword>
<organism evidence="2 3">
    <name type="scientific">Zingiber officinale</name>
    <name type="common">Ginger</name>
    <name type="synonym">Amomum zingiber</name>
    <dbReference type="NCBI Taxonomy" id="94328"/>
    <lineage>
        <taxon>Eukaryota</taxon>
        <taxon>Viridiplantae</taxon>
        <taxon>Streptophyta</taxon>
        <taxon>Embryophyta</taxon>
        <taxon>Tracheophyta</taxon>
        <taxon>Spermatophyta</taxon>
        <taxon>Magnoliopsida</taxon>
        <taxon>Liliopsida</taxon>
        <taxon>Zingiberales</taxon>
        <taxon>Zingiberaceae</taxon>
        <taxon>Zingiber</taxon>
    </lineage>
</organism>
<feature type="region of interest" description="Disordered" evidence="1">
    <location>
        <begin position="1"/>
        <end position="31"/>
    </location>
</feature>
<sequence>MSDDGWHGRDGDGRAKNQPTRWHGAREATTSGLREEDWMRKRVVSDDQASVVVVDVDARRSMTDQDDLTVVALHLPATRLGTQTAIALKMMTSLHANSLPASIFFRNLANNMLTGLVPDLSGMDILYYV</sequence>
<comment type="caution">
    <text evidence="2">The sequence shown here is derived from an EMBL/GenBank/DDBJ whole genome shotgun (WGS) entry which is preliminary data.</text>
</comment>
<protein>
    <submittedName>
        <fullName evidence="2">Uncharacterized protein</fullName>
    </submittedName>
</protein>
<dbReference type="Proteomes" id="UP000734854">
    <property type="component" value="Unassembled WGS sequence"/>
</dbReference>
<proteinExistence type="predicted"/>
<accession>A0A8J5C628</accession>
<dbReference type="EMBL" id="JACMSC010000020">
    <property type="protein sequence ID" value="KAG6472128.1"/>
    <property type="molecule type" value="Genomic_DNA"/>
</dbReference>
<evidence type="ECO:0000313" key="3">
    <source>
        <dbReference type="Proteomes" id="UP000734854"/>
    </source>
</evidence>
<dbReference type="AlphaFoldDB" id="A0A8J5C628"/>
<evidence type="ECO:0000313" key="2">
    <source>
        <dbReference type="EMBL" id="KAG6472128.1"/>
    </source>
</evidence>
<name>A0A8J5C628_ZINOF</name>
<reference evidence="2 3" key="1">
    <citation type="submission" date="2020-08" db="EMBL/GenBank/DDBJ databases">
        <title>Plant Genome Project.</title>
        <authorList>
            <person name="Zhang R.-G."/>
        </authorList>
    </citation>
    <scope>NUCLEOTIDE SEQUENCE [LARGE SCALE GENOMIC DNA]</scope>
    <source>
        <tissue evidence="2">Rhizome</tissue>
    </source>
</reference>